<evidence type="ECO:0000256" key="5">
    <source>
        <dbReference type="PROSITE-ProRule" id="PRU01240"/>
    </source>
</evidence>
<protein>
    <submittedName>
        <fullName evidence="10">Peptidase S8</fullName>
    </submittedName>
</protein>
<evidence type="ECO:0000256" key="4">
    <source>
        <dbReference type="ARBA" id="ARBA00022825"/>
    </source>
</evidence>
<evidence type="ECO:0000259" key="9">
    <source>
        <dbReference type="Pfam" id="PF00082"/>
    </source>
</evidence>
<evidence type="ECO:0000256" key="3">
    <source>
        <dbReference type="ARBA" id="ARBA00022801"/>
    </source>
</evidence>
<feature type="domain" description="Peptidase S8/S53" evidence="9">
    <location>
        <begin position="243"/>
        <end position="538"/>
    </location>
</feature>
<sequence length="738" mass="78690">MKRYFRKRFDNAYRYLTVSDLTSLPEHGKTIIVTPSTPHPHRAQARIAPRARLIGALGAGVASLALAIPPAMAQANPAVAKNEASAQAQSFLTKKTDKQSHKEALEAQKQLQAKQEMVEKLNADGYDRFIVTYKKSERGANKATTRAKAWQKAGKAYGLKAKELRKTAIGSHVFDLGKKRLKGKQADDFMKKLAADPAVESVEPDLRMYPTGLNPRDQYWQNLWGLNGNWGIKAQDAWQYTQGRGAVVAVLDTGITRHPDLDANVLPGYDFISDAWSSSDGNGRDNDPLDSGDFSGPGECGPGSPGSGSSWHGTHVAGTIAAVADSRGVVGVAPQAKIVPVRVLGKCGGRLSDIADGLAWAAGADIPGVPRNQNPADVINMSLGGGGYCQPVYQRAINFATSRGATVVVAAGNESSNAAGVQPANCQNVVTVGATNANGTPSYYSNFGDVVDISAPGGDTRTRGGGILSTVNTGRTYPVGPSYAEYQGTSMATPHVAGIVALMKSVNPNMSAAQVEKTLKDTSRAVNGGYCVRGCGVGLVDAGRAVRAAAGNQAPAPQPSPTPKPTPTPTPTPKPTPEPTPDPSPAPEKQLIVNGGFENGLTSWRTNARDTLMRDRNHARSGNASASFNGWAYPSTYNLDQTVTIPRGSNAVLSYWLKVRSDEPFPYVRDQFAVLVWDGSRWTTLKTHSNLEKGRGYQQHKVDLSKFAGKTVTVRFLGNEGNYYSTIFNLDDVQLNTK</sequence>
<dbReference type="Gene3D" id="2.60.120.260">
    <property type="entry name" value="Galactose-binding domain-like"/>
    <property type="match status" value="1"/>
</dbReference>
<keyword evidence="8" id="KW-0472">Membrane</keyword>
<keyword evidence="8" id="KW-0812">Transmembrane</keyword>
<evidence type="ECO:0000313" key="10">
    <source>
        <dbReference type="EMBL" id="PWI28339.1"/>
    </source>
</evidence>
<dbReference type="SUPFAM" id="SSF52743">
    <property type="entry name" value="Subtilisin-like"/>
    <property type="match status" value="1"/>
</dbReference>
<dbReference type="PROSITE" id="PS51892">
    <property type="entry name" value="SUBTILASE"/>
    <property type="match status" value="1"/>
</dbReference>
<feature type="region of interest" description="Disordered" evidence="7">
    <location>
        <begin position="279"/>
        <end position="312"/>
    </location>
</feature>
<dbReference type="InterPro" id="IPR015500">
    <property type="entry name" value="Peptidase_S8_subtilisin-rel"/>
</dbReference>
<dbReference type="InterPro" id="IPR034176">
    <property type="entry name" value="Peptidases_S8_13"/>
</dbReference>
<dbReference type="PANTHER" id="PTHR43806:SF11">
    <property type="entry name" value="CEREVISIN-RELATED"/>
    <property type="match status" value="1"/>
</dbReference>
<dbReference type="CDD" id="cd07496">
    <property type="entry name" value="Peptidases_S8_13"/>
    <property type="match status" value="1"/>
</dbReference>
<evidence type="ECO:0000256" key="6">
    <source>
        <dbReference type="RuleBase" id="RU003355"/>
    </source>
</evidence>
<keyword evidence="4 5" id="KW-0720">Serine protease</keyword>
<dbReference type="Gene3D" id="3.40.50.200">
    <property type="entry name" value="Peptidase S8/S53 domain"/>
    <property type="match status" value="1"/>
</dbReference>
<keyword evidence="3 5" id="KW-0378">Hydrolase</keyword>
<keyword evidence="11" id="KW-1185">Reference proteome</keyword>
<feature type="region of interest" description="Disordered" evidence="7">
    <location>
        <begin position="549"/>
        <end position="592"/>
    </location>
</feature>
<dbReference type="Proteomes" id="UP000245514">
    <property type="component" value="Unassembled WGS sequence"/>
</dbReference>
<dbReference type="InterPro" id="IPR036852">
    <property type="entry name" value="Peptidase_S8/S53_dom_sf"/>
</dbReference>
<feature type="active site" description="Charge relay system" evidence="5">
    <location>
        <position position="312"/>
    </location>
</feature>
<feature type="compositionally biased region" description="Pro residues" evidence="7">
    <location>
        <begin position="556"/>
        <end position="586"/>
    </location>
</feature>
<proteinExistence type="inferred from homology"/>
<keyword evidence="2 5" id="KW-0645">Protease</keyword>
<keyword evidence="8" id="KW-1133">Transmembrane helix</keyword>
<dbReference type="PROSITE" id="PS00137">
    <property type="entry name" value="SUBTILASE_HIS"/>
    <property type="match status" value="1"/>
</dbReference>
<dbReference type="NCBIfam" id="NF038128">
    <property type="entry name" value="choice_anch_J"/>
    <property type="match status" value="1"/>
</dbReference>
<evidence type="ECO:0000256" key="1">
    <source>
        <dbReference type="ARBA" id="ARBA00011073"/>
    </source>
</evidence>
<dbReference type="Pfam" id="PF00082">
    <property type="entry name" value="Peptidase_S8"/>
    <property type="match status" value="1"/>
</dbReference>
<feature type="transmembrane region" description="Helical" evidence="8">
    <location>
        <begin position="51"/>
        <end position="72"/>
    </location>
</feature>
<reference evidence="10 11" key="1">
    <citation type="submission" date="2018-05" db="EMBL/GenBank/DDBJ databases">
        <title>Draft Genome Sequence of Arthrobacter cumminsii IME1328, Isolated from a Patient Who Suffered from Foot Ulcers in China.</title>
        <authorList>
            <person name="Li M."/>
            <person name="Jiang Z."/>
            <person name="Sun Q."/>
            <person name="Tong Y."/>
        </authorList>
    </citation>
    <scope>NUCLEOTIDE SEQUENCE [LARGE SCALE GENOMIC DNA]</scope>
    <source>
        <strain evidence="10 11">IME1328</strain>
    </source>
</reference>
<organism evidence="10 11">
    <name type="scientific">Pseudoglutamicibacter cumminsii</name>
    <dbReference type="NCBI Taxonomy" id="156979"/>
    <lineage>
        <taxon>Bacteria</taxon>
        <taxon>Bacillati</taxon>
        <taxon>Actinomycetota</taxon>
        <taxon>Actinomycetes</taxon>
        <taxon>Micrococcales</taxon>
        <taxon>Micrococcaceae</taxon>
        <taxon>Pseudoglutamicibacter</taxon>
    </lineage>
</organism>
<name>A0ABX5L687_9MICC</name>
<dbReference type="PROSITE" id="PS00136">
    <property type="entry name" value="SUBTILASE_ASP"/>
    <property type="match status" value="1"/>
</dbReference>
<dbReference type="PROSITE" id="PS00138">
    <property type="entry name" value="SUBTILASE_SER"/>
    <property type="match status" value="1"/>
</dbReference>
<evidence type="ECO:0000256" key="8">
    <source>
        <dbReference type="SAM" id="Phobius"/>
    </source>
</evidence>
<feature type="active site" description="Charge relay system" evidence="5">
    <location>
        <position position="490"/>
    </location>
</feature>
<gene>
    <name evidence="10" type="ORF">CAY35_02590</name>
</gene>
<dbReference type="InterPro" id="IPR023827">
    <property type="entry name" value="Peptidase_S8_Asp-AS"/>
</dbReference>
<feature type="active site" description="Charge relay system" evidence="5">
    <location>
        <position position="252"/>
    </location>
</feature>
<dbReference type="InterPro" id="IPR000209">
    <property type="entry name" value="Peptidase_S8/S53_dom"/>
</dbReference>
<evidence type="ECO:0000256" key="2">
    <source>
        <dbReference type="ARBA" id="ARBA00022670"/>
    </source>
</evidence>
<evidence type="ECO:0000256" key="7">
    <source>
        <dbReference type="SAM" id="MobiDB-lite"/>
    </source>
</evidence>
<dbReference type="PANTHER" id="PTHR43806">
    <property type="entry name" value="PEPTIDASE S8"/>
    <property type="match status" value="1"/>
</dbReference>
<accession>A0ABX5L687</accession>
<dbReference type="InterPro" id="IPR023828">
    <property type="entry name" value="Peptidase_S8_Ser-AS"/>
</dbReference>
<evidence type="ECO:0000313" key="11">
    <source>
        <dbReference type="Proteomes" id="UP000245514"/>
    </source>
</evidence>
<comment type="caution">
    <text evidence="10">The sequence shown here is derived from an EMBL/GenBank/DDBJ whole genome shotgun (WGS) entry which is preliminary data.</text>
</comment>
<dbReference type="InterPro" id="IPR022398">
    <property type="entry name" value="Peptidase_S8_His-AS"/>
</dbReference>
<comment type="similarity">
    <text evidence="1 5 6">Belongs to the peptidase S8 family.</text>
</comment>
<dbReference type="InterPro" id="IPR050131">
    <property type="entry name" value="Peptidase_S8_subtilisin-like"/>
</dbReference>
<dbReference type="EMBL" id="QFWG01000002">
    <property type="protein sequence ID" value="PWI28339.1"/>
    <property type="molecule type" value="Genomic_DNA"/>
</dbReference>
<dbReference type="PRINTS" id="PR00723">
    <property type="entry name" value="SUBTILISIN"/>
</dbReference>